<evidence type="ECO:0000259" key="3">
    <source>
        <dbReference type="PROSITE" id="PS50892"/>
    </source>
</evidence>
<evidence type="ECO:0000313" key="5">
    <source>
        <dbReference type="Proteomes" id="UP001600064"/>
    </source>
</evidence>
<protein>
    <recommendedName>
        <fullName evidence="3">V-SNARE coiled-coil homology domain-containing protein</fullName>
    </recommendedName>
</protein>
<name>A0ABR4DGB5_9PEZI</name>
<evidence type="ECO:0000256" key="1">
    <source>
        <dbReference type="PROSITE-ProRule" id="PRU00290"/>
    </source>
</evidence>
<evidence type="ECO:0000313" key="4">
    <source>
        <dbReference type="EMBL" id="KAL2269089.1"/>
    </source>
</evidence>
<keyword evidence="2" id="KW-0812">Transmembrane</keyword>
<comment type="caution">
    <text evidence="4">The sequence shown here is derived from an EMBL/GenBank/DDBJ whole genome shotgun (WGS) entry which is preliminary data.</text>
</comment>
<dbReference type="EMBL" id="JAZGUE010000003">
    <property type="protein sequence ID" value="KAL2269089.1"/>
    <property type="molecule type" value="Genomic_DNA"/>
</dbReference>
<keyword evidence="2" id="KW-1133">Transmembrane helix</keyword>
<feature type="domain" description="V-SNARE coiled-coil homology" evidence="3">
    <location>
        <begin position="25"/>
        <end position="85"/>
    </location>
</feature>
<dbReference type="Pfam" id="PF00957">
    <property type="entry name" value="Synaptobrevin"/>
    <property type="match status" value="1"/>
</dbReference>
<keyword evidence="2" id="KW-0472">Membrane</keyword>
<dbReference type="InterPro" id="IPR042855">
    <property type="entry name" value="V_SNARE_CC"/>
</dbReference>
<dbReference type="SUPFAM" id="SSF58038">
    <property type="entry name" value="SNARE fusion complex"/>
    <property type="match status" value="1"/>
</dbReference>
<evidence type="ECO:0000256" key="2">
    <source>
        <dbReference type="SAM" id="Phobius"/>
    </source>
</evidence>
<gene>
    <name evidence="4" type="ORF">VTJ83DRAFT_3935</name>
</gene>
<feature type="transmembrane region" description="Helical" evidence="2">
    <location>
        <begin position="153"/>
        <end position="173"/>
    </location>
</feature>
<dbReference type="GeneID" id="98125012"/>
<dbReference type="Proteomes" id="UP001600064">
    <property type="component" value="Unassembled WGS sequence"/>
</dbReference>
<keyword evidence="1" id="KW-0175">Coiled coil</keyword>
<dbReference type="Gene3D" id="1.20.5.110">
    <property type="match status" value="1"/>
</dbReference>
<organism evidence="4 5">
    <name type="scientific">Remersonia thermophila</name>
    <dbReference type="NCBI Taxonomy" id="72144"/>
    <lineage>
        <taxon>Eukaryota</taxon>
        <taxon>Fungi</taxon>
        <taxon>Dikarya</taxon>
        <taxon>Ascomycota</taxon>
        <taxon>Pezizomycotina</taxon>
        <taxon>Sordariomycetes</taxon>
        <taxon>Sordariomycetidae</taxon>
        <taxon>Sordariales</taxon>
        <taxon>Sordariales incertae sedis</taxon>
        <taxon>Remersonia</taxon>
    </lineage>
</organism>
<dbReference type="PANTHER" id="PTHR45701">
    <property type="entry name" value="SYNAPTOBREVIN FAMILY MEMBER"/>
    <property type="match status" value="1"/>
</dbReference>
<dbReference type="RefSeq" id="XP_070867813.1">
    <property type="nucleotide sequence ID" value="XM_071010368.1"/>
</dbReference>
<accession>A0ABR4DGB5</accession>
<dbReference type="InterPro" id="IPR016444">
    <property type="entry name" value="Synaptobrevin/VAMP"/>
</dbReference>
<keyword evidence="5" id="KW-1185">Reference proteome</keyword>
<proteinExistence type="predicted"/>
<reference evidence="4 5" key="1">
    <citation type="journal article" date="2024" name="Commun. Biol.">
        <title>Comparative genomic analysis of thermophilic fungi reveals convergent evolutionary adaptations and gene losses.</title>
        <authorList>
            <person name="Steindorff A.S."/>
            <person name="Aguilar-Pontes M.V."/>
            <person name="Robinson A.J."/>
            <person name="Andreopoulos B."/>
            <person name="LaButti K."/>
            <person name="Kuo A."/>
            <person name="Mondo S."/>
            <person name="Riley R."/>
            <person name="Otillar R."/>
            <person name="Haridas S."/>
            <person name="Lipzen A."/>
            <person name="Grimwood J."/>
            <person name="Schmutz J."/>
            <person name="Clum A."/>
            <person name="Reid I.D."/>
            <person name="Moisan M.C."/>
            <person name="Butler G."/>
            <person name="Nguyen T.T.M."/>
            <person name="Dewar K."/>
            <person name="Conant G."/>
            <person name="Drula E."/>
            <person name="Henrissat B."/>
            <person name="Hansel C."/>
            <person name="Singer S."/>
            <person name="Hutchinson M.I."/>
            <person name="de Vries R.P."/>
            <person name="Natvig D.O."/>
            <person name="Powell A.J."/>
            <person name="Tsang A."/>
            <person name="Grigoriev I.V."/>
        </authorList>
    </citation>
    <scope>NUCLEOTIDE SEQUENCE [LARGE SCALE GENOMIC DNA]</scope>
    <source>
        <strain evidence="4 5">ATCC 22073</strain>
    </source>
</reference>
<sequence length="194" mass="22211">MPPTTHPMPAALAAARAHRVPARARRRRRSKNLNKAFEAMEDNVRMVQQRGVRLEDLQNKTDDLATSAQGFRRGANQVRKKMWWRHEDEDLDRHRYHSSALHHHHSTSSRRKSNWLLASTTAMMASCTTRPPSALEASATDQRCVRNGTCGFYFGRLLLWVLVFLLICGPVACPRTARRCWDSPRGDEHSRSSL</sequence>
<dbReference type="PROSITE" id="PS50892">
    <property type="entry name" value="V_SNARE"/>
    <property type="match status" value="1"/>
</dbReference>